<evidence type="ECO:0000256" key="5">
    <source>
        <dbReference type="ARBA" id="ARBA00022723"/>
    </source>
</evidence>
<dbReference type="Pfam" id="PF10601">
    <property type="entry name" value="zf-LITAF-like"/>
    <property type="match status" value="1"/>
</dbReference>
<comment type="subcellular location">
    <subcellularLocation>
        <location evidence="1">Endosome membrane</location>
        <topology evidence="1">Peripheral membrane protein</topology>
        <orientation evidence="1">Cytoplasmic side</orientation>
    </subcellularLocation>
    <subcellularLocation>
        <location evidence="2">Late endosome membrane</location>
    </subcellularLocation>
    <subcellularLocation>
        <location evidence="3">Lysosome membrane</location>
        <topology evidence="3">Peripheral membrane protein</topology>
        <orientation evidence="3">Cytoplasmic side</orientation>
    </subcellularLocation>
</comment>
<keyword evidence="8" id="KW-1133">Transmembrane helix</keyword>
<evidence type="ECO:0000313" key="10">
    <source>
        <dbReference type="EMBL" id="KAI7803943.1"/>
    </source>
</evidence>
<evidence type="ECO:0000259" key="9">
    <source>
        <dbReference type="PROSITE" id="PS51837"/>
    </source>
</evidence>
<evidence type="ECO:0000313" key="11">
    <source>
        <dbReference type="Proteomes" id="UP001059041"/>
    </source>
</evidence>
<evidence type="ECO:0000256" key="6">
    <source>
        <dbReference type="ARBA" id="ARBA00022833"/>
    </source>
</evidence>
<dbReference type="GO" id="GO:0098574">
    <property type="term" value="C:cytoplasmic side of lysosomal membrane"/>
    <property type="evidence" value="ECO:0007669"/>
    <property type="project" value="TreeGrafter"/>
</dbReference>
<protein>
    <submittedName>
        <fullName evidence="10">Lipopolysaccharide-induced tumor necrosis factor-alpha factor-like protein</fullName>
    </submittedName>
</protein>
<dbReference type="InterPro" id="IPR006629">
    <property type="entry name" value="LITAF"/>
</dbReference>
<evidence type="ECO:0000256" key="2">
    <source>
        <dbReference type="ARBA" id="ARBA00004414"/>
    </source>
</evidence>
<keyword evidence="7 8" id="KW-0472">Membrane</keyword>
<keyword evidence="11" id="KW-1185">Reference proteome</keyword>
<keyword evidence="6" id="KW-0862">Zinc</keyword>
<evidence type="ECO:0000256" key="8">
    <source>
        <dbReference type="SAM" id="Phobius"/>
    </source>
</evidence>
<dbReference type="GO" id="GO:0008270">
    <property type="term" value="F:zinc ion binding"/>
    <property type="evidence" value="ECO:0007669"/>
    <property type="project" value="TreeGrafter"/>
</dbReference>
<keyword evidence="5" id="KW-0479">Metal-binding</keyword>
<comment type="caution">
    <text evidence="10">The sequence shown here is derived from an EMBL/GenBank/DDBJ whole genome shotgun (WGS) entry which is preliminary data.</text>
</comment>
<evidence type="ECO:0000256" key="1">
    <source>
        <dbReference type="ARBA" id="ARBA00004125"/>
    </source>
</evidence>
<evidence type="ECO:0000256" key="3">
    <source>
        <dbReference type="ARBA" id="ARBA00004630"/>
    </source>
</evidence>
<sequence>MDKGMDDDLDDLEEVVYLEDMEDAEVLESAPPYPGHPLDYGGKDMSQNQLEIQAPPYTVNVAYTASPEPGLKTGVHNPYFQAGPNPGMYPQAASPNPGMYPQGAGPNPGMYPQVAGPNPGMYPPAMGPNPGMYPQPMTVTNSMVLPSLRDHPGQTMCPHCKHQVITITDYYSGLMAWLACGGLALVGCWPCCIAPFWMDSCKDVEHRCPNCNKVLSFYKRL</sequence>
<dbReference type="Proteomes" id="UP001059041">
    <property type="component" value="Linkage Group LG11"/>
</dbReference>
<evidence type="ECO:0000256" key="7">
    <source>
        <dbReference type="ARBA" id="ARBA00023136"/>
    </source>
</evidence>
<dbReference type="GO" id="GO:0098560">
    <property type="term" value="C:cytoplasmic side of late endosome membrane"/>
    <property type="evidence" value="ECO:0007669"/>
    <property type="project" value="TreeGrafter"/>
</dbReference>
<organism evidence="10 11">
    <name type="scientific">Triplophysa rosa</name>
    <name type="common">Cave loach</name>
    <dbReference type="NCBI Taxonomy" id="992332"/>
    <lineage>
        <taxon>Eukaryota</taxon>
        <taxon>Metazoa</taxon>
        <taxon>Chordata</taxon>
        <taxon>Craniata</taxon>
        <taxon>Vertebrata</taxon>
        <taxon>Euteleostomi</taxon>
        <taxon>Actinopterygii</taxon>
        <taxon>Neopterygii</taxon>
        <taxon>Teleostei</taxon>
        <taxon>Ostariophysi</taxon>
        <taxon>Cypriniformes</taxon>
        <taxon>Nemacheilidae</taxon>
        <taxon>Triplophysa</taxon>
    </lineage>
</organism>
<keyword evidence="8" id="KW-0812">Transmembrane</keyword>
<dbReference type="PANTHER" id="PTHR23292">
    <property type="entry name" value="LIPOPOLYSACCHARIDE-INDUCED TUMOR NECROSIS FACTOR-ALPHA FACTOR"/>
    <property type="match status" value="1"/>
</dbReference>
<dbReference type="InterPro" id="IPR037519">
    <property type="entry name" value="LITAF_fam"/>
</dbReference>
<reference evidence="10" key="1">
    <citation type="submission" date="2021-02" db="EMBL/GenBank/DDBJ databases">
        <title>Comparative genomics reveals that relaxation of natural selection precedes convergent phenotypic evolution of cavefish.</title>
        <authorList>
            <person name="Peng Z."/>
        </authorList>
    </citation>
    <scope>NUCLEOTIDE SEQUENCE</scope>
    <source>
        <tissue evidence="10">Muscle</tissue>
    </source>
</reference>
<dbReference type="PANTHER" id="PTHR23292:SF48">
    <property type="entry name" value="LIPOPOLYSACCHARIDE-INDUCED TUMOR NECROSIS FACTOR-ALPHA FACTOR HOMOLOG-RELATED"/>
    <property type="match status" value="1"/>
</dbReference>
<accession>A0A9W7WMC3</accession>
<comment type="similarity">
    <text evidence="4">Belongs to the CDIP1/LITAF family.</text>
</comment>
<feature type="transmembrane region" description="Helical" evidence="8">
    <location>
        <begin position="174"/>
        <end position="197"/>
    </location>
</feature>
<dbReference type="EMBL" id="JAFHDT010000011">
    <property type="protein sequence ID" value="KAI7803943.1"/>
    <property type="molecule type" value="Genomic_DNA"/>
</dbReference>
<evidence type="ECO:0000256" key="4">
    <source>
        <dbReference type="ARBA" id="ARBA00005975"/>
    </source>
</evidence>
<dbReference type="GO" id="GO:0005634">
    <property type="term" value="C:nucleus"/>
    <property type="evidence" value="ECO:0007669"/>
    <property type="project" value="TreeGrafter"/>
</dbReference>
<dbReference type="AlphaFoldDB" id="A0A9W7WMC3"/>
<name>A0A9W7WMC3_TRIRA</name>
<gene>
    <name evidence="10" type="ORF">IRJ41_013824</name>
</gene>
<dbReference type="PROSITE" id="PS51837">
    <property type="entry name" value="LITAF"/>
    <property type="match status" value="1"/>
</dbReference>
<dbReference type="SMART" id="SM00714">
    <property type="entry name" value="LITAF"/>
    <property type="match status" value="1"/>
</dbReference>
<feature type="domain" description="LITAF" evidence="9">
    <location>
        <begin position="134"/>
        <end position="220"/>
    </location>
</feature>
<proteinExistence type="inferred from homology"/>
<dbReference type="OrthoDB" id="4713066at2759"/>